<sequence length="173" mass="19113">MCLSVRGAAYYGASLHITIALLFLGGFFVDVVGISEVWHNPYATYFSLILAFIYICLFLGFGLLIFRGVELESVRLLKGSVAGFLVVQISAFLVYLALLNLTHSRKGEESEKRRRNAIPTLSPLDEIVTEIEDIPIITLLQVIALVLGIATTFAYVAVVVTYVRNLCPGRRRG</sequence>
<dbReference type="Proteomes" id="UP000198287">
    <property type="component" value="Unassembled WGS sequence"/>
</dbReference>
<keyword evidence="3" id="KW-1185">Reference proteome</keyword>
<comment type="caution">
    <text evidence="2">The sequence shown here is derived from an EMBL/GenBank/DDBJ whole genome shotgun (WGS) entry which is preliminary data.</text>
</comment>
<evidence type="ECO:0000313" key="3">
    <source>
        <dbReference type="Proteomes" id="UP000198287"/>
    </source>
</evidence>
<protein>
    <recommendedName>
        <fullName evidence="4">MARVEL domain-containing protein</fullName>
    </recommendedName>
</protein>
<feature type="transmembrane region" description="Helical" evidence="1">
    <location>
        <begin position="134"/>
        <end position="163"/>
    </location>
</feature>
<dbReference type="AlphaFoldDB" id="A0A226EGB7"/>
<accession>A0A226EGB7</accession>
<name>A0A226EGB7_FOLCA</name>
<reference evidence="2 3" key="1">
    <citation type="submission" date="2015-12" db="EMBL/GenBank/DDBJ databases">
        <title>The genome of Folsomia candida.</title>
        <authorList>
            <person name="Faddeeva A."/>
            <person name="Derks M.F."/>
            <person name="Anvar Y."/>
            <person name="Smit S."/>
            <person name="Van Straalen N."/>
            <person name="Roelofs D."/>
        </authorList>
    </citation>
    <scope>NUCLEOTIDE SEQUENCE [LARGE SCALE GENOMIC DNA]</scope>
    <source>
        <strain evidence="2 3">VU population</strain>
        <tissue evidence="2">Whole body</tissue>
    </source>
</reference>
<keyword evidence="1" id="KW-1133">Transmembrane helix</keyword>
<organism evidence="2 3">
    <name type="scientific">Folsomia candida</name>
    <name type="common">Springtail</name>
    <dbReference type="NCBI Taxonomy" id="158441"/>
    <lineage>
        <taxon>Eukaryota</taxon>
        <taxon>Metazoa</taxon>
        <taxon>Ecdysozoa</taxon>
        <taxon>Arthropoda</taxon>
        <taxon>Hexapoda</taxon>
        <taxon>Collembola</taxon>
        <taxon>Entomobryomorpha</taxon>
        <taxon>Isotomoidea</taxon>
        <taxon>Isotomidae</taxon>
        <taxon>Proisotominae</taxon>
        <taxon>Folsomia</taxon>
    </lineage>
</organism>
<evidence type="ECO:0008006" key="4">
    <source>
        <dbReference type="Google" id="ProtNLM"/>
    </source>
</evidence>
<dbReference type="OMA" id="NPYATYF"/>
<feature type="transmembrane region" description="Helical" evidence="1">
    <location>
        <begin position="7"/>
        <end position="28"/>
    </location>
</feature>
<dbReference type="EMBL" id="LNIX01000004">
    <property type="protein sequence ID" value="OXA55696.1"/>
    <property type="molecule type" value="Genomic_DNA"/>
</dbReference>
<evidence type="ECO:0000313" key="2">
    <source>
        <dbReference type="EMBL" id="OXA55696.1"/>
    </source>
</evidence>
<feature type="transmembrane region" description="Helical" evidence="1">
    <location>
        <begin position="48"/>
        <end position="69"/>
    </location>
</feature>
<evidence type="ECO:0000256" key="1">
    <source>
        <dbReference type="SAM" id="Phobius"/>
    </source>
</evidence>
<feature type="transmembrane region" description="Helical" evidence="1">
    <location>
        <begin position="81"/>
        <end position="101"/>
    </location>
</feature>
<dbReference type="OrthoDB" id="10564475at2759"/>
<gene>
    <name evidence="2" type="ORF">Fcan01_09542</name>
</gene>
<keyword evidence="1" id="KW-0472">Membrane</keyword>
<proteinExistence type="predicted"/>
<keyword evidence="1" id="KW-0812">Transmembrane</keyword>